<accession>A0ABV7GWQ3</accession>
<proteinExistence type="predicted"/>
<keyword evidence="1" id="KW-1133">Transmembrane helix</keyword>
<organism evidence="2 3">
    <name type="scientific">Psychromarinibacter halotolerans</name>
    <dbReference type="NCBI Taxonomy" id="1775175"/>
    <lineage>
        <taxon>Bacteria</taxon>
        <taxon>Pseudomonadati</taxon>
        <taxon>Pseudomonadota</taxon>
        <taxon>Alphaproteobacteria</taxon>
        <taxon>Rhodobacterales</taxon>
        <taxon>Paracoccaceae</taxon>
        <taxon>Psychromarinibacter</taxon>
    </lineage>
</organism>
<keyword evidence="1" id="KW-0472">Membrane</keyword>
<dbReference type="Proteomes" id="UP001595632">
    <property type="component" value="Unassembled WGS sequence"/>
</dbReference>
<evidence type="ECO:0000256" key="1">
    <source>
        <dbReference type="SAM" id="Phobius"/>
    </source>
</evidence>
<reference evidence="3" key="1">
    <citation type="journal article" date="2019" name="Int. J. Syst. Evol. Microbiol.">
        <title>The Global Catalogue of Microorganisms (GCM) 10K type strain sequencing project: providing services to taxonomists for standard genome sequencing and annotation.</title>
        <authorList>
            <consortium name="The Broad Institute Genomics Platform"/>
            <consortium name="The Broad Institute Genome Sequencing Center for Infectious Disease"/>
            <person name="Wu L."/>
            <person name="Ma J."/>
        </authorList>
    </citation>
    <scope>NUCLEOTIDE SEQUENCE [LARGE SCALE GENOMIC DNA]</scope>
    <source>
        <strain evidence="3">KCTC 52366</strain>
    </source>
</reference>
<keyword evidence="3" id="KW-1185">Reference proteome</keyword>
<feature type="transmembrane region" description="Helical" evidence="1">
    <location>
        <begin position="35"/>
        <end position="60"/>
    </location>
</feature>
<sequence>MKNVFTWSMVLILGLGALIAYPSLAEAGDGSAVAAAKLLVPFGFLTAMAGAIGLFMTWCLQQGPQ</sequence>
<gene>
    <name evidence="2" type="ORF">ACFOGP_18920</name>
</gene>
<comment type="caution">
    <text evidence="2">The sequence shown here is derived from an EMBL/GenBank/DDBJ whole genome shotgun (WGS) entry which is preliminary data.</text>
</comment>
<protein>
    <submittedName>
        <fullName evidence="2">Uncharacterized protein</fullName>
    </submittedName>
</protein>
<name>A0ABV7GWQ3_9RHOB</name>
<keyword evidence="1" id="KW-0812">Transmembrane</keyword>
<dbReference type="RefSeq" id="WP_275634370.1">
    <property type="nucleotide sequence ID" value="NZ_JARGYD010000009.1"/>
</dbReference>
<dbReference type="EMBL" id="JBHRTB010000010">
    <property type="protein sequence ID" value="MFC3144801.1"/>
    <property type="molecule type" value="Genomic_DNA"/>
</dbReference>
<evidence type="ECO:0000313" key="3">
    <source>
        <dbReference type="Proteomes" id="UP001595632"/>
    </source>
</evidence>
<evidence type="ECO:0000313" key="2">
    <source>
        <dbReference type="EMBL" id="MFC3144801.1"/>
    </source>
</evidence>